<dbReference type="Proteomes" id="UP000554482">
    <property type="component" value="Unassembled WGS sequence"/>
</dbReference>
<sequence length="245" mass="26393">MPCQNQQPIISGASSWLVDQQTHLVNGVNNLNIVGNGFVSNTELKDGFGSSQPPAHSLPFPKSFNHAADSLLPNQILGPEAMIPSKLDSIMSLGSNADSMTLNASAALQASLRKNPVSRPVRHLGPPPGFSTVPLKHLDDVVVGPVFKDENPPVDDYSWLDGYQLSSSAKGMTPNNNINNTARMYPHVMNENSCLTGAINFPFPGKQVPSMQSIDDAWMIRFSSALGSVKNLFLVIVLQPGAYRD</sequence>
<name>A0A7J6UUI2_THATH</name>
<dbReference type="AlphaFoldDB" id="A0A7J6UUI2"/>
<dbReference type="EMBL" id="JABWDY010043042">
    <property type="protein sequence ID" value="KAF5176236.1"/>
    <property type="molecule type" value="Genomic_DNA"/>
</dbReference>
<comment type="caution">
    <text evidence="1">The sequence shown here is derived from an EMBL/GenBank/DDBJ whole genome shotgun (WGS) entry which is preliminary data.</text>
</comment>
<proteinExistence type="predicted"/>
<organism evidence="1 2">
    <name type="scientific">Thalictrum thalictroides</name>
    <name type="common">Rue-anemone</name>
    <name type="synonym">Anemone thalictroides</name>
    <dbReference type="NCBI Taxonomy" id="46969"/>
    <lineage>
        <taxon>Eukaryota</taxon>
        <taxon>Viridiplantae</taxon>
        <taxon>Streptophyta</taxon>
        <taxon>Embryophyta</taxon>
        <taxon>Tracheophyta</taxon>
        <taxon>Spermatophyta</taxon>
        <taxon>Magnoliopsida</taxon>
        <taxon>Ranunculales</taxon>
        <taxon>Ranunculaceae</taxon>
        <taxon>Thalictroideae</taxon>
        <taxon>Thalictrum</taxon>
    </lineage>
</organism>
<gene>
    <name evidence="1" type="ORF">FRX31_034178</name>
</gene>
<protein>
    <submittedName>
        <fullName evidence="1">Smg7</fullName>
    </submittedName>
</protein>
<reference evidence="1 2" key="1">
    <citation type="submission" date="2020-06" db="EMBL/GenBank/DDBJ databases">
        <title>Transcriptomic and genomic resources for Thalictrum thalictroides and T. hernandezii: Facilitating candidate gene discovery in an emerging model plant lineage.</title>
        <authorList>
            <person name="Arias T."/>
            <person name="Riano-Pachon D.M."/>
            <person name="Di Stilio V.S."/>
        </authorList>
    </citation>
    <scope>NUCLEOTIDE SEQUENCE [LARGE SCALE GENOMIC DNA]</scope>
    <source>
        <strain evidence="2">cv. WT478/WT964</strain>
        <tissue evidence="1">Leaves</tissue>
    </source>
</reference>
<accession>A0A7J6UUI2</accession>
<evidence type="ECO:0000313" key="2">
    <source>
        <dbReference type="Proteomes" id="UP000554482"/>
    </source>
</evidence>
<evidence type="ECO:0000313" key="1">
    <source>
        <dbReference type="EMBL" id="KAF5176236.1"/>
    </source>
</evidence>
<keyword evidence="2" id="KW-1185">Reference proteome</keyword>
<dbReference type="OrthoDB" id="69928at2759"/>